<reference evidence="1" key="1">
    <citation type="submission" date="2022-06" db="EMBL/GenBank/DDBJ databases">
        <title>The First Complete Genome of the Simian Malaria Parasite Plasmodium brasilianum.</title>
        <authorList>
            <person name="Bajic M."/>
            <person name="Ravishankar S."/>
        </authorList>
    </citation>
    <scope>NUCLEOTIDE SEQUENCE</scope>
    <source>
        <strain evidence="1">Bolivian I</strain>
    </source>
</reference>
<keyword evidence="2" id="KW-1185">Reference proteome</keyword>
<gene>
    <name evidence="1" type="ORF">MKS88_002632</name>
</gene>
<evidence type="ECO:0000313" key="2">
    <source>
        <dbReference type="Proteomes" id="UP001056978"/>
    </source>
</evidence>
<proteinExistence type="predicted"/>
<organism evidence="1 2">
    <name type="scientific">Plasmodium brasilianum</name>
    <dbReference type="NCBI Taxonomy" id="5824"/>
    <lineage>
        <taxon>Eukaryota</taxon>
        <taxon>Sar</taxon>
        <taxon>Alveolata</taxon>
        <taxon>Apicomplexa</taxon>
        <taxon>Aconoidasida</taxon>
        <taxon>Haemosporida</taxon>
        <taxon>Plasmodiidae</taxon>
        <taxon>Plasmodium</taxon>
        <taxon>Plasmodium (Plasmodium)</taxon>
    </lineage>
</organism>
<evidence type="ECO:0000313" key="1">
    <source>
        <dbReference type="EMBL" id="KAI4838159.1"/>
    </source>
</evidence>
<sequence>MESEAVVQNENYIILYRKYKKNINDAISNFYSVNSRSCNVNPGMYCVSEEYNIFRIPGIMYITLCQGIGVYLFKVKKNNSNRPKRCKYLNYRTNTENKYNS</sequence>
<name>A0ACB9Y851_PLABR</name>
<dbReference type="Proteomes" id="UP001056978">
    <property type="component" value="Chromosome 9"/>
</dbReference>
<dbReference type="EMBL" id="CM043777">
    <property type="protein sequence ID" value="KAI4838159.1"/>
    <property type="molecule type" value="Genomic_DNA"/>
</dbReference>
<protein>
    <submittedName>
        <fullName evidence="1">PIR protein</fullName>
    </submittedName>
</protein>
<accession>A0ACB9Y851</accession>
<comment type="caution">
    <text evidence="1">The sequence shown here is derived from an EMBL/GenBank/DDBJ whole genome shotgun (WGS) entry which is preliminary data.</text>
</comment>